<dbReference type="SMART" id="SM00948">
    <property type="entry name" value="Proteasome_A_N"/>
    <property type="match status" value="1"/>
</dbReference>
<dbReference type="InterPro" id="IPR050115">
    <property type="entry name" value="Proteasome_alpha"/>
</dbReference>
<feature type="domain" description="Proteasome alpha-type subunits" evidence="2">
    <location>
        <begin position="50"/>
        <end position="72"/>
    </location>
</feature>
<dbReference type="GO" id="GO:0019773">
    <property type="term" value="C:proteasome core complex, alpha-subunit complex"/>
    <property type="evidence" value="ECO:0007669"/>
    <property type="project" value="InterPro"/>
</dbReference>
<gene>
    <name evidence="3" type="ORF">NSK_004813</name>
</gene>
<evidence type="ECO:0000259" key="2">
    <source>
        <dbReference type="SMART" id="SM00948"/>
    </source>
</evidence>
<dbReference type="EMBL" id="SDOX01000021">
    <property type="protein sequence ID" value="TFJ83709.1"/>
    <property type="molecule type" value="Genomic_DNA"/>
</dbReference>
<dbReference type="Gene3D" id="3.60.20.10">
    <property type="entry name" value="Glutamine Phosphoribosylpyrophosphate, subunit 1, domain 1"/>
    <property type="match status" value="1"/>
</dbReference>
<protein>
    <recommendedName>
        <fullName evidence="2">Proteasome alpha-type subunits domain-containing protein</fullName>
    </recommendedName>
</protein>
<keyword evidence="4" id="KW-1185">Reference proteome</keyword>
<reference evidence="3 4" key="1">
    <citation type="submission" date="2019-01" db="EMBL/GenBank/DDBJ databases">
        <title>Nuclear Genome Assembly of the Microalgal Biofuel strain Nannochloropsis salina CCMP1776.</title>
        <authorList>
            <person name="Hovde B."/>
        </authorList>
    </citation>
    <scope>NUCLEOTIDE SEQUENCE [LARGE SCALE GENOMIC DNA]</scope>
    <source>
        <strain evidence="3 4">CCMP1776</strain>
    </source>
</reference>
<organism evidence="3 4">
    <name type="scientific">Nannochloropsis salina CCMP1776</name>
    <dbReference type="NCBI Taxonomy" id="1027361"/>
    <lineage>
        <taxon>Eukaryota</taxon>
        <taxon>Sar</taxon>
        <taxon>Stramenopiles</taxon>
        <taxon>Ochrophyta</taxon>
        <taxon>Eustigmatophyceae</taxon>
        <taxon>Eustigmatales</taxon>
        <taxon>Monodopsidaceae</taxon>
        <taxon>Microchloropsis</taxon>
        <taxon>Microchloropsis salina</taxon>
    </lineage>
</organism>
<dbReference type="Pfam" id="PF00227">
    <property type="entry name" value="Proteasome"/>
    <property type="match status" value="1"/>
</dbReference>
<evidence type="ECO:0000313" key="4">
    <source>
        <dbReference type="Proteomes" id="UP000355283"/>
    </source>
</evidence>
<dbReference type="InterPro" id="IPR000426">
    <property type="entry name" value="Proteasome_asu_N"/>
</dbReference>
<dbReference type="InterPro" id="IPR029055">
    <property type="entry name" value="Ntn_hydrolases_N"/>
</dbReference>
<dbReference type="GO" id="GO:0006511">
    <property type="term" value="P:ubiquitin-dependent protein catabolic process"/>
    <property type="evidence" value="ECO:0007669"/>
    <property type="project" value="InterPro"/>
</dbReference>
<dbReference type="SUPFAM" id="SSF56235">
    <property type="entry name" value="N-terminal nucleophile aminohydrolases (Ntn hydrolases)"/>
    <property type="match status" value="1"/>
</dbReference>
<dbReference type="Proteomes" id="UP000355283">
    <property type="component" value="Unassembled WGS sequence"/>
</dbReference>
<sequence length="325" mass="36078">MTGPLRAAPMPVRGRKRYRFHSSVTFGFLGFCCLVQRAQSSMGQEEARLYDRNLQHFSPEGRIYQVQYAELAARRGNPVVAVSNNQDALALCVERRRASALEEPGVAWEKLGEVQQGTYMGFAGLAADGRRLLDRTRLFAENYRLKNAELPGVKDIAYFIGDLQHRNTFVRAQRPYGVSCVVGGVDTASSSRTIGKLHARPCIYATEPSGVVQEYRAVCVGEHAEIITGRLEAHAGELAKMRAGQLARFGARVLWDVREGEDKQGAPAKVQGRTDAEGGLKCLEVLVLRRMKREGAAEGEEGWCWKRLLVKDVGEIEALERILDD</sequence>
<dbReference type="AlphaFoldDB" id="A0A4D9D561"/>
<comment type="caution">
    <text evidence="3">The sequence shown here is derived from an EMBL/GenBank/DDBJ whole genome shotgun (WGS) entry which is preliminary data.</text>
</comment>
<keyword evidence="1" id="KW-0647">Proteasome</keyword>
<accession>A0A4D9D561</accession>
<dbReference type="PANTHER" id="PTHR11599">
    <property type="entry name" value="PROTEASOME SUBUNIT ALPHA/BETA"/>
    <property type="match status" value="1"/>
</dbReference>
<proteinExistence type="predicted"/>
<dbReference type="InterPro" id="IPR001353">
    <property type="entry name" value="Proteasome_sua/b"/>
</dbReference>
<evidence type="ECO:0000256" key="1">
    <source>
        <dbReference type="ARBA" id="ARBA00022942"/>
    </source>
</evidence>
<dbReference type="Pfam" id="PF10584">
    <property type="entry name" value="Proteasome_A_N"/>
    <property type="match status" value="1"/>
</dbReference>
<name>A0A4D9D561_9STRA</name>
<evidence type="ECO:0000313" key="3">
    <source>
        <dbReference type="EMBL" id="TFJ83709.1"/>
    </source>
</evidence>
<dbReference type="OrthoDB" id="10422404at2759"/>